<feature type="compositionally biased region" description="Pro residues" evidence="2">
    <location>
        <begin position="14"/>
        <end position="25"/>
    </location>
</feature>
<keyword evidence="3" id="KW-1133">Transmembrane helix</keyword>
<keyword evidence="3" id="KW-0812">Transmembrane</keyword>
<evidence type="ECO:0000256" key="2">
    <source>
        <dbReference type="SAM" id="MobiDB-lite"/>
    </source>
</evidence>
<dbReference type="STRING" id="93625.A0A409XRD1"/>
<dbReference type="EMBL" id="NHYD01000777">
    <property type="protein sequence ID" value="PPQ93372.1"/>
    <property type="molecule type" value="Genomic_DNA"/>
</dbReference>
<comment type="caution">
    <text evidence="5">The sequence shown here is derived from an EMBL/GenBank/DDBJ whole genome shotgun (WGS) entry which is preliminary data.</text>
</comment>
<dbReference type="SUPFAM" id="SSF103491">
    <property type="entry name" value="Preprotein translocase SecY subunit"/>
    <property type="match status" value="1"/>
</dbReference>
<dbReference type="InterPro" id="IPR002208">
    <property type="entry name" value="SecY/SEC61-alpha"/>
</dbReference>
<feature type="domain" description="Translocon Sec61/SecY plug" evidence="4">
    <location>
        <begin position="205"/>
        <end position="228"/>
    </location>
</feature>
<dbReference type="GO" id="GO:0016020">
    <property type="term" value="C:membrane"/>
    <property type="evidence" value="ECO:0007669"/>
    <property type="project" value="InterPro"/>
</dbReference>
<evidence type="ECO:0000313" key="5">
    <source>
        <dbReference type="EMBL" id="PPQ93372.1"/>
    </source>
</evidence>
<sequence>MLNPAAPTLGAISLPPPPLLLPRPRPQPRLLIAPYPPRRISRPDPSCASPSLSPLPLDMSVDAYPRAPKVRVGSSVGVCPAAAGKTHEDQTSVSGLGLINVLAAAEDVAEAVAYAISALYRFLTPYEWVCKEDEDEEGRQGEEEETLTTTGVGIRERLGLSVRFLNLVRPLLPILPEVSSPDCIVPFNQKVLWTAVTLLILMVRSQVPMYGIMSSSSSDPLYWMRVVLPYSRGTPMELGITPIITSGMIMRLLAGANLIDVDFNLKQDRALFRGAQKMFALIIALGQAPVYVLAELYSQPSDIGAGIYLFLLIQLIDTTLIVIIGDELLQKGYGLASGIILFIATNICELIVWKAFSPTTSSQVGRRGGIGIRLALDSLGWEGAE</sequence>
<proteinExistence type="inferred from homology"/>
<feature type="transmembrane region" description="Helical" evidence="3">
    <location>
        <begin position="279"/>
        <end position="297"/>
    </location>
</feature>
<evidence type="ECO:0000259" key="4">
    <source>
        <dbReference type="Pfam" id="PF10559"/>
    </source>
</evidence>
<dbReference type="Pfam" id="PF10559">
    <property type="entry name" value="Plug_translocon"/>
    <property type="match status" value="1"/>
</dbReference>
<keyword evidence="6" id="KW-1185">Reference proteome</keyword>
<organism evidence="5 6">
    <name type="scientific">Psilocybe cyanescens</name>
    <dbReference type="NCBI Taxonomy" id="93625"/>
    <lineage>
        <taxon>Eukaryota</taxon>
        <taxon>Fungi</taxon>
        <taxon>Dikarya</taxon>
        <taxon>Basidiomycota</taxon>
        <taxon>Agaricomycotina</taxon>
        <taxon>Agaricomycetes</taxon>
        <taxon>Agaricomycetidae</taxon>
        <taxon>Agaricales</taxon>
        <taxon>Agaricineae</taxon>
        <taxon>Strophariaceae</taxon>
        <taxon>Psilocybe</taxon>
    </lineage>
</organism>
<dbReference type="InterPro" id="IPR023201">
    <property type="entry name" value="SecY_dom_sf"/>
</dbReference>
<gene>
    <name evidence="5" type="ORF">CVT25_013911</name>
</gene>
<evidence type="ECO:0000256" key="3">
    <source>
        <dbReference type="SAM" id="Phobius"/>
    </source>
</evidence>
<feature type="transmembrane region" description="Helical" evidence="3">
    <location>
        <begin position="332"/>
        <end position="353"/>
    </location>
</feature>
<dbReference type="InParanoid" id="A0A409XRD1"/>
<comment type="similarity">
    <text evidence="1">Belongs to the SecY/SEC61-alpha family.</text>
</comment>
<dbReference type="Pfam" id="PF00344">
    <property type="entry name" value="SecY"/>
    <property type="match status" value="1"/>
</dbReference>
<feature type="transmembrane region" description="Helical" evidence="3">
    <location>
        <begin position="303"/>
        <end position="325"/>
    </location>
</feature>
<dbReference type="Proteomes" id="UP000283269">
    <property type="component" value="Unassembled WGS sequence"/>
</dbReference>
<accession>A0A409XRD1</accession>
<dbReference type="AlphaFoldDB" id="A0A409XRD1"/>
<dbReference type="InterPro" id="IPR019561">
    <property type="entry name" value="Translocon_Sec61/SecY_plug_dom"/>
</dbReference>
<feature type="region of interest" description="Disordered" evidence="2">
    <location>
        <begin position="1"/>
        <end position="25"/>
    </location>
</feature>
<evidence type="ECO:0000313" key="6">
    <source>
        <dbReference type="Proteomes" id="UP000283269"/>
    </source>
</evidence>
<reference evidence="5 6" key="1">
    <citation type="journal article" date="2018" name="Evol. Lett.">
        <title>Horizontal gene cluster transfer increased hallucinogenic mushroom diversity.</title>
        <authorList>
            <person name="Reynolds H.T."/>
            <person name="Vijayakumar V."/>
            <person name="Gluck-Thaler E."/>
            <person name="Korotkin H.B."/>
            <person name="Matheny P.B."/>
            <person name="Slot J.C."/>
        </authorList>
    </citation>
    <scope>NUCLEOTIDE SEQUENCE [LARGE SCALE GENOMIC DNA]</scope>
    <source>
        <strain evidence="5 6">2631</strain>
    </source>
</reference>
<keyword evidence="3" id="KW-0472">Membrane</keyword>
<evidence type="ECO:0000256" key="1">
    <source>
        <dbReference type="RuleBase" id="RU004349"/>
    </source>
</evidence>
<dbReference type="PANTHER" id="PTHR10906">
    <property type="entry name" value="SECY/SEC61-ALPHA FAMILY MEMBER"/>
    <property type="match status" value="1"/>
</dbReference>
<dbReference type="Gene3D" id="1.10.3370.10">
    <property type="entry name" value="SecY subunit domain"/>
    <property type="match status" value="1"/>
</dbReference>
<name>A0A409XRD1_PSICY</name>
<protein>
    <recommendedName>
        <fullName evidence="4">Translocon Sec61/SecY plug domain-containing protein</fullName>
    </recommendedName>
</protein>
<dbReference type="OrthoDB" id="420669at2759"/>
<dbReference type="GO" id="GO:0015031">
    <property type="term" value="P:protein transport"/>
    <property type="evidence" value="ECO:0007669"/>
    <property type="project" value="InterPro"/>
</dbReference>